<feature type="compositionally biased region" description="Polar residues" evidence="1">
    <location>
        <begin position="358"/>
        <end position="372"/>
    </location>
</feature>
<evidence type="ECO:0000313" key="3">
    <source>
        <dbReference type="EMBL" id="EFJ19795.1"/>
    </source>
</evidence>
<keyword evidence="4" id="KW-1185">Reference proteome</keyword>
<dbReference type="Proteomes" id="UP000001514">
    <property type="component" value="Unassembled WGS sequence"/>
</dbReference>
<keyword evidence="2" id="KW-0812">Transmembrane</keyword>
<feature type="compositionally biased region" description="Basic and acidic residues" evidence="1">
    <location>
        <begin position="250"/>
        <end position="259"/>
    </location>
</feature>
<organism evidence="4">
    <name type="scientific">Selaginella moellendorffii</name>
    <name type="common">Spikemoss</name>
    <dbReference type="NCBI Taxonomy" id="88036"/>
    <lineage>
        <taxon>Eukaryota</taxon>
        <taxon>Viridiplantae</taxon>
        <taxon>Streptophyta</taxon>
        <taxon>Embryophyta</taxon>
        <taxon>Tracheophyta</taxon>
        <taxon>Lycopodiopsida</taxon>
        <taxon>Selaginellales</taxon>
        <taxon>Selaginellaceae</taxon>
        <taxon>Selaginella</taxon>
    </lineage>
</organism>
<dbReference type="AlphaFoldDB" id="D8S7R0"/>
<feature type="region of interest" description="Disordered" evidence="1">
    <location>
        <begin position="204"/>
        <end position="259"/>
    </location>
</feature>
<name>D8S7R0_SELML</name>
<accession>D8S7R0</accession>
<gene>
    <name evidence="3" type="ORF">SELMODRAFT_444191</name>
</gene>
<sequence length="418" mass="44558">MYAYQQIPEKTGKAYTGRRMSSIWSCFSSSSSSSSRSSSSKKKKRSRNGLPTMSKGSDKFAHAPASKFDVVAEQASVTVPSTARSLPFAADNPIAKSSSARFSVPVLISSDKSESDLSIVEQAALADDFLIESWRPSSSSSSSRNTTMLLVSVALWKAAAVKSIASLTWAAVSTASSSAASLRKKTEQLGPVSSLVLAADSSASTSQLPDPLTSKSSMSPGTLPPVLEPGDQSYSTPASPSRPSRNRRNLSPEDRPDNKKLLRCHTVIGTVQATNTRLQATALERDGKGCNLTILVAVLLVVQAALLAGQLQAIVITSCFWFLLPRISIRRKSETAAGVVEDPPGPSAPVSEVEAGSSHGQTVPRSRSSSTGELHDYSSTEYRKKVSAAQSFHNLLHVRPGNPKQVYDVPYPDRLCKL</sequence>
<dbReference type="Gramene" id="EFJ19795">
    <property type="protein sequence ID" value="EFJ19795"/>
    <property type="gene ID" value="SELMODRAFT_444191"/>
</dbReference>
<dbReference type="PANTHER" id="PTHR34379">
    <property type="entry name" value="OS07G0553800 PROTEIN"/>
    <property type="match status" value="1"/>
</dbReference>
<feature type="compositionally biased region" description="Low complexity" evidence="1">
    <location>
        <begin position="26"/>
        <end position="38"/>
    </location>
</feature>
<evidence type="ECO:0000256" key="2">
    <source>
        <dbReference type="SAM" id="Phobius"/>
    </source>
</evidence>
<dbReference type="EMBL" id="GL377605">
    <property type="protein sequence ID" value="EFJ19795.1"/>
    <property type="molecule type" value="Genomic_DNA"/>
</dbReference>
<reference evidence="3 4" key="1">
    <citation type="journal article" date="2011" name="Science">
        <title>The Selaginella genome identifies genetic changes associated with the evolution of vascular plants.</title>
        <authorList>
            <person name="Banks J.A."/>
            <person name="Nishiyama T."/>
            <person name="Hasebe M."/>
            <person name="Bowman J.L."/>
            <person name="Gribskov M."/>
            <person name="dePamphilis C."/>
            <person name="Albert V.A."/>
            <person name="Aono N."/>
            <person name="Aoyama T."/>
            <person name="Ambrose B.A."/>
            <person name="Ashton N.W."/>
            <person name="Axtell M.J."/>
            <person name="Barker E."/>
            <person name="Barker M.S."/>
            <person name="Bennetzen J.L."/>
            <person name="Bonawitz N.D."/>
            <person name="Chapple C."/>
            <person name="Cheng C."/>
            <person name="Correa L.G."/>
            <person name="Dacre M."/>
            <person name="DeBarry J."/>
            <person name="Dreyer I."/>
            <person name="Elias M."/>
            <person name="Engstrom E.M."/>
            <person name="Estelle M."/>
            <person name="Feng L."/>
            <person name="Finet C."/>
            <person name="Floyd S.K."/>
            <person name="Frommer W.B."/>
            <person name="Fujita T."/>
            <person name="Gramzow L."/>
            <person name="Gutensohn M."/>
            <person name="Harholt J."/>
            <person name="Hattori M."/>
            <person name="Heyl A."/>
            <person name="Hirai T."/>
            <person name="Hiwatashi Y."/>
            <person name="Ishikawa M."/>
            <person name="Iwata M."/>
            <person name="Karol K.G."/>
            <person name="Koehler B."/>
            <person name="Kolukisaoglu U."/>
            <person name="Kubo M."/>
            <person name="Kurata T."/>
            <person name="Lalonde S."/>
            <person name="Li K."/>
            <person name="Li Y."/>
            <person name="Litt A."/>
            <person name="Lyons E."/>
            <person name="Manning G."/>
            <person name="Maruyama T."/>
            <person name="Michael T.P."/>
            <person name="Mikami K."/>
            <person name="Miyazaki S."/>
            <person name="Morinaga S."/>
            <person name="Murata T."/>
            <person name="Mueller-Roeber B."/>
            <person name="Nelson D.R."/>
            <person name="Obara M."/>
            <person name="Oguri Y."/>
            <person name="Olmstead R.G."/>
            <person name="Onodera N."/>
            <person name="Petersen B.L."/>
            <person name="Pils B."/>
            <person name="Prigge M."/>
            <person name="Rensing S.A."/>
            <person name="Riano-Pachon D.M."/>
            <person name="Roberts A.W."/>
            <person name="Sato Y."/>
            <person name="Scheller H.V."/>
            <person name="Schulz B."/>
            <person name="Schulz C."/>
            <person name="Shakirov E.V."/>
            <person name="Shibagaki N."/>
            <person name="Shinohara N."/>
            <person name="Shippen D.E."/>
            <person name="Soerensen I."/>
            <person name="Sotooka R."/>
            <person name="Sugimoto N."/>
            <person name="Sugita M."/>
            <person name="Sumikawa N."/>
            <person name="Tanurdzic M."/>
            <person name="Theissen G."/>
            <person name="Ulvskov P."/>
            <person name="Wakazuki S."/>
            <person name="Weng J.K."/>
            <person name="Willats W.W."/>
            <person name="Wipf D."/>
            <person name="Wolf P.G."/>
            <person name="Yang L."/>
            <person name="Zimmer A.D."/>
            <person name="Zhu Q."/>
            <person name="Mitros T."/>
            <person name="Hellsten U."/>
            <person name="Loque D."/>
            <person name="Otillar R."/>
            <person name="Salamov A."/>
            <person name="Schmutz J."/>
            <person name="Shapiro H."/>
            <person name="Lindquist E."/>
            <person name="Lucas S."/>
            <person name="Rokhsar D."/>
            <person name="Grigoriev I.V."/>
        </authorList>
    </citation>
    <scope>NUCLEOTIDE SEQUENCE [LARGE SCALE GENOMIC DNA]</scope>
</reference>
<evidence type="ECO:0000313" key="4">
    <source>
        <dbReference type="Proteomes" id="UP000001514"/>
    </source>
</evidence>
<evidence type="ECO:0000256" key="1">
    <source>
        <dbReference type="SAM" id="MobiDB-lite"/>
    </source>
</evidence>
<keyword evidence="2" id="KW-1133">Transmembrane helix</keyword>
<dbReference type="KEGG" id="smo:SELMODRAFT_444191"/>
<proteinExistence type="predicted"/>
<feature type="region of interest" description="Disordered" evidence="1">
    <location>
        <begin position="336"/>
        <end position="379"/>
    </location>
</feature>
<dbReference type="InterPro" id="IPR040411">
    <property type="entry name" value="At5g23160-like"/>
</dbReference>
<dbReference type="HOGENOM" id="CLU_657881_0_0_1"/>
<feature type="transmembrane region" description="Helical" evidence="2">
    <location>
        <begin position="294"/>
        <end position="324"/>
    </location>
</feature>
<protein>
    <submittedName>
        <fullName evidence="3">Uncharacterized protein</fullName>
    </submittedName>
</protein>
<feature type="region of interest" description="Disordered" evidence="1">
    <location>
        <begin position="26"/>
        <end position="60"/>
    </location>
</feature>
<keyword evidence="2" id="KW-0472">Membrane</keyword>
<dbReference type="PANTHER" id="PTHR34379:SF6">
    <property type="entry name" value="PROTEIN 3F"/>
    <property type="match status" value="1"/>
</dbReference>
<dbReference type="InParanoid" id="D8S7R0"/>